<reference evidence="2 3" key="1">
    <citation type="submission" date="2015-09" db="EMBL/GenBank/DDBJ databases">
        <authorList>
            <consortium name="Pathogen Informatics"/>
        </authorList>
    </citation>
    <scope>NUCLEOTIDE SEQUENCE [LARGE SCALE GENOMIC DNA]</scope>
    <source>
        <strain evidence="2 3">2789STDY5834855</strain>
    </source>
</reference>
<name>A0A173XBC0_9CLOT</name>
<evidence type="ECO:0000313" key="3">
    <source>
        <dbReference type="Proteomes" id="UP000095558"/>
    </source>
</evidence>
<dbReference type="EMBL" id="CYZV01000001">
    <property type="protein sequence ID" value="CUN49051.1"/>
    <property type="molecule type" value="Genomic_DNA"/>
</dbReference>
<keyword evidence="1" id="KW-1133">Transmembrane helix</keyword>
<feature type="transmembrane region" description="Helical" evidence="1">
    <location>
        <begin position="12"/>
        <end position="35"/>
    </location>
</feature>
<dbReference type="RefSeq" id="WP_042394531.1">
    <property type="nucleotide sequence ID" value="NZ_CYYT01000010.1"/>
</dbReference>
<evidence type="ECO:0000256" key="1">
    <source>
        <dbReference type="SAM" id="Phobius"/>
    </source>
</evidence>
<dbReference type="AlphaFoldDB" id="A0A173XBC0"/>
<feature type="transmembrane region" description="Helical" evidence="1">
    <location>
        <begin position="41"/>
        <end position="60"/>
    </location>
</feature>
<feature type="transmembrane region" description="Helical" evidence="1">
    <location>
        <begin position="100"/>
        <end position="122"/>
    </location>
</feature>
<protein>
    <submittedName>
        <fullName evidence="2">Lipoprotein</fullName>
    </submittedName>
</protein>
<keyword evidence="1" id="KW-0812">Transmembrane</keyword>
<dbReference type="Proteomes" id="UP000095558">
    <property type="component" value="Unassembled WGS sequence"/>
</dbReference>
<dbReference type="OrthoDB" id="1934519at2"/>
<proteinExistence type="predicted"/>
<sequence>MYKSRIRSFGKCVMYAAILIAVLILTALVITKIAMCPLNDALFMEGILFIMLGVFSSIGGNPIGLSFQVMEQNNAQYLAKVDNENFELEKKNEESPKIETTISISTTMISLVIAGVVCILINCII</sequence>
<keyword evidence="2" id="KW-0449">Lipoprotein</keyword>
<accession>A0A173XBC0</accession>
<dbReference type="GeneID" id="83010655"/>
<organism evidence="2 3">
    <name type="scientific">Clostridium disporicum</name>
    <dbReference type="NCBI Taxonomy" id="84024"/>
    <lineage>
        <taxon>Bacteria</taxon>
        <taxon>Bacillati</taxon>
        <taxon>Bacillota</taxon>
        <taxon>Clostridia</taxon>
        <taxon>Eubacteriales</taxon>
        <taxon>Clostridiaceae</taxon>
        <taxon>Clostridium</taxon>
    </lineage>
</organism>
<keyword evidence="1" id="KW-0472">Membrane</keyword>
<evidence type="ECO:0000313" key="2">
    <source>
        <dbReference type="EMBL" id="CUN49051.1"/>
    </source>
</evidence>
<gene>
    <name evidence="2" type="ORF">ERS852470_00041</name>
</gene>